<dbReference type="AlphaFoldDB" id="A0A9P8QTZ4"/>
<evidence type="ECO:0000313" key="4">
    <source>
        <dbReference type="Proteomes" id="UP000827724"/>
    </source>
</evidence>
<dbReference type="GO" id="GO:1902716">
    <property type="term" value="C:cell cortex of growing cell tip"/>
    <property type="evidence" value="ECO:0007669"/>
    <property type="project" value="TreeGrafter"/>
</dbReference>
<dbReference type="PANTHER" id="PTHR21601:SF0">
    <property type="entry name" value="PROTEIN SPA2-RELATED"/>
    <property type="match status" value="1"/>
</dbReference>
<feature type="domain" description="GIT Spa2 homology (SHD)" evidence="2">
    <location>
        <begin position="186"/>
        <end position="216"/>
    </location>
</feature>
<dbReference type="Pfam" id="PF08518">
    <property type="entry name" value="GIT_SHD"/>
    <property type="match status" value="2"/>
</dbReference>
<feature type="compositionally biased region" description="Basic and acidic residues" evidence="1">
    <location>
        <begin position="416"/>
        <end position="436"/>
    </location>
</feature>
<feature type="compositionally biased region" description="Polar residues" evidence="1">
    <location>
        <begin position="689"/>
        <end position="707"/>
    </location>
</feature>
<dbReference type="InterPro" id="IPR013724">
    <property type="entry name" value="GIT_SHD"/>
</dbReference>
<dbReference type="Pfam" id="PF23742">
    <property type="entry name" value="VBS_C3G9"/>
    <property type="match status" value="1"/>
</dbReference>
<comment type="caution">
    <text evidence="3">The sequence shown here is derived from an EMBL/GenBank/DDBJ whole genome shotgun (WGS) entry which is preliminary data.</text>
</comment>
<feature type="domain" description="GIT Spa2 homology (SHD)" evidence="2">
    <location>
        <begin position="129"/>
        <end position="159"/>
    </location>
</feature>
<feature type="region of interest" description="Disordered" evidence="1">
    <location>
        <begin position="1"/>
        <end position="88"/>
    </location>
</feature>
<organism evidence="3 4">
    <name type="scientific">Trichoderma cornu-damae</name>
    <dbReference type="NCBI Taxonomy" id="654480"/>
    <lineage>
        <taxon>Eukaryota</taxon>
        <taxon>Fungi</taxon>
        <taxon>Dikarya</taxon>
        <taxon>Ascomycota</taxon>
        <taxon>Pezizomycotina</taxon>
        <taxon>Sordariomycetes</taxon>
        <taxon>Hypocreomycetidae</taxon>
        <taxon>Hypocreales</taxon>
        <taxon>Hypocreaceae</taxon>
        <taxon>Trichoderma</taxon>
    </lineage>
</organism>
<dbReference type="SMART" id="SM00555">
    <property type="entry name" value="GIT"/>
    <property type="match status" value="2"/>
</dbReference>
<protein>
    <recommendedName>
        <fullName evidence="2">GIT Spa2 homology (SHD) domain-containing protein</fullName>
    </recommendedName>
</protein>
<feature type="compositionally biased region" description="Polar residues" evidence="1">
    <location>
        <begin position="437"/>
        <end position="447"/>
    </location>
</feature>
<feature type="region of interest" description="Disordered" evidence="1">
    <location>
        <begin position="673"/>
        <end position="712"/>
    </location>
</feature>
<keyword evidence="4" id="KW-1185">Reference proteome</keyword>
<dbReference type="OrthoDB" id="5588096at2759"/>
<feature type="region of interest" description="Disordered" evidence="1">
    <location>
        <begin position="220"/>
        <end position="341"/>
    </location>
</feature>
<dbReference type="GO" id="GO:0005826">
    <property type="term" value="C:actomyosin contractile ring"/>
    <property type="evidence" value="ECO:0007669"/>
    <property type="project" value="TreeGrafter"/>
</dbReference>
<dbReference type="InterPro" id="IPR056439">
    <property type="entry name" value="VBS_C3G9"/>
</dbReference>
<feature type="compositionally biased region" description="Basic and acidic residues" evidence="1">
    <location>
        <begin position="370"/>
        <end position="406"/>
    </location>
</feature>
<dbReference type="InterPro" id="IPR039892">
    <property type="entry name" value="Spa2/Sph1"/>
</dbReference>
<gene>
    <name evidence="3" type="ORF">Trco_002604</name>
</gene>
<dbReference type="Proteomes" id="UP000827724">
    <property type="component" value="Unassembled WGS sequence"/>
</dbReference>
<dbReference type="PANTHER" id="PTHR21601">
    <property type="entry name" value="SPA2 PROTEIN"/>
    <property type="match status" value="1"/>
</dbReference>
<sequence>MSTVGDVNEPVSPLSVGGSEWSFSRYQANDDGSYPTRGAFVSPLNPGGSPGTMSMNGFPPGPTNTGGPSPPPSVGRSSNGMNMYARSEAGGDNSLATAIDDGVLGEHYVALRAFLMARDPNIKQQPNKARDKLLRLSPVQFFELSTDVYDELVRRQAAARIPPNAPNMPPSFLLPEKSFHPKRNQARQRLSSLGPPRFRDLAADVFHELERRFPQFVGGDIPRVGSSMSNRGHPMNRTGTPVNGSDYPPRSQSRIRRPSNASSVRGLPSMDGYGVPPSPGVANGNYARPMPRHPTQNNTIVPNKSTMIEEDDDGADSFGAGEAPENGEVEGENGATSEADKKIISDYEAQVRELNSRLSSMEDAIKKKEEEVNSLRDNHQSQAAAKDEEKQEWADVRSDLEGKLTEAESLNSSLKQELERMREDHEHEKKQLREQARQSVSQMSVASANEDLQRENDELRHSLLQQQQVTEEARAEAQEVLREMRQLSQQSGSTYEKQAELEKTIEQLEHEVREWRNRYAKTKTQIRSLRGASAGFSVDGDATKLPSDNALLDDNGRVRDVHVTKYQMAIDDLLQKVRDESPEAVIDAMKAVVVSVRRITRDLDESAPRGSEAAQQQGKLRARISATANGLITVSKSFAASAGITPVSLVDAAASHLTVAIVDMLRAVKIRPTPDEELEDEDDGAATPVDSTGFFSPRSTARGSTAQEGLPPAPAFKSLANIRASIESSAYSPVNSPRASIDAYVKGAANGHGEEHRDGQIEGLQIYLEDQNALLISDIHNLVNCIRADGNARQISTEIDSVHGIVGNLVSETRKCGRGDMAARLSDCRDRLLEANHRGQEMADSEVQEKEWRMWTQTLPPIVFEIAREAKELVEAVGELAASSQDADDFS</sequence>
<feature type="compositionally biased region" description="Polar residues" evidence="1">
    <location>
        <begin position="294"/>
        <end position="306"/>
    </location>
</feature>
<dbReference type="EMBL" id="JAIWOZ010000002">
    <property type="protein sequence ID" value="KAH6609258.1"/>
    <property type="molecule type" value="Genomic_DNA"/>
</dbReference>
<dbReference type="GO" id="GO:0005078">
    <property type="term" value="F:MAP-kinase scaffold activity"/>
    <property type="evidence" value="ECO:0007669"/>
    <property type="project" value="TreeGrafter"/>
</dbReference>
<accession>A0A9P8QTZ4</accession>
<evidence type="ECO:0000313" key="3">
    <source>
        <dbReference type="EMBL" id="KAH6609258.1"/>
    </source>
</evidence>
<evidence type="ECO:0000259" key="2">
    <source>
        <dbReference type="SMART" id="SM00555"/>
    </source>
</evidence>
<evidence type="ECO:0000256" key="1">
    <source>
        <dbReference type="SAM" id="MobiDB-lite"/>
    </source>
</evidence>
<feature type="region of interest" description="Disordered" evidence="1">
    <location>
        <begin position="370"/>
        <end position="452"/>
    </location>
</feature>
<feature type="compositionally biased region" description="Acidic residues" evidence="1">
    <location>
        <begin position="675"/>
        <end position="684"/>
    </location>
</feature>
<name>A0A9P8QTZ4_9HYPO</name>
<reference evidence="3" key="1">
    <citation type="submission" date="2021-08" db="EMBL/GenBank/DDBJ databases">
        <title>Chromosome-Level Trichoderma cornu-damae using Hi-C Data.</title>
        <authorList>
            <person name="Kim C.S."/>
        </authorList>
    </citation>
    <scope>NUCLEOTIDE SEQUENCE</scope>
    <source>
        <strain evidence="3">KA19-0412C</strain>
    </source>
</reference>
<proteinExistence type="predicted"/>